<feature type="chain" id="PRO_5035241609" evidence="1">
    <location>
        <begin position="21"/>
        <end position="254"/>
    </location>
</feature>
<protein>
    <submittedName>
        <fullName evidence="3">DUF1080 domain-containing protein</fullName>
    </submittedName>
</protein>
<dbReference type="AlphaFoldDB" id="A0A8J8JVT4"/>
<name>A0A8J8JVT4_9BACT</name>
<organism evidence="3 4">
    <name type="scientific">Limnovirga soli</name>
    <dbReference type="NCBI Taxonomy" id="2656915"/>
    <lineage>
        <taxon>Bacteria</taxon>
        <taxon>Pseudomonadati</taxon>
        <taxon>Bacteroidota</taxon>
        <taxon>Chitinophagia</taxon>
        <taxon>Chitinophagales</taxon>
        <taxon>Chitinophagaceae</taxon>
        <taxon>Limnovirga</taxon>
    </lineage>
</organism>
<gene>
    <name evidence="3" type="ORF">GD597_19735</name>
</gene>
<feature type="domain" description="3-keto-alpha-glucoside-1,2-lyase/3-keto-2-hydroxy-glucal hydratase" evidence="2">
    <location>
        <begin position="58"/>
        <end position="252"/>
    </location>
</feature>
<dbReference type="GO" id="GO:0016787">
    <property type="term" value="F:hydrolase activity"/>
    <property type="evidence" value="ECO:0007669"/>
    <property type="project" value="InterPro"/>
</dbReference>
<evidence type="ECO:0000313" key="4">
    <source>
        <dbReference type="Proteomes" id="UP000598971"/>
    </source>
</evidence>
<reference evidence="3" key="1">
    <citation type="submission" date="2019-10" db="EMBL/GenBank/DDBJ databases">
        <title>Draft genome sequence of Panacibacter sp. KCS-6.</title>
        <authorList>
            <person name="Yim K.J."/>
        </authorList>
    </citation>
    <scope>NUCLEOTIDE SEQUENCE</scope>
    <source>
        <strain evidence="3">KCS-6</strain>
    </source>
</reference>
<dbReference type="EMBL" id="WHPF01000018">
    <property type="protein sequence ID" value="NNV57710.1"/>
    <property type="molecule type" value="Genomic_DNA"/>
</dbReference>
<keyword evidence="4" id="KW-1185">Reference proteome</keyword>
<evidence type="ECO:0000313" key="3">
    <source>
        <dbReference type="EMBL" id="NNV57710.1"/>
    </source>
</evidence>
<dbReference type="RefSeq" id="WP_171609661.1">
    <property type="nucleotide sequence ID" value="NZ_WHPF01000018.1"/>
</dbReference>
<dbReference type="Gene3D" id="2.60.120.560">
    <property type="entry name" value="Exo-inulinase, domain 1"/>
    <property type="match status" value="1"/>
</dbReference>
<evidence type="ECO:0000256" key="1">
    <source>
        <dbReference type="SAM" id="SignalP"/>
    </source>
</evidence>
<accession>A0A8J8JVT4</accession>
<sequence length="254" mass="27820">MKCKLVLTAAACIGMAPVFAQNSRGDSLAREAAKTEVWTPVPAIVTPGITPQDAPSDAIVLFNGTNSEMWETTKGGPAKFLIKDNAMTVVKGSGSVKTKMQFTDFQLHIEWKEPLPVINSGQSRGNSGIFMQEQYELQVLDNYDNTTYPNGQCGAIYKESIPLVNACRKPGEWQCYDVIWTAPRFNTDGSLLSPARVTVLQNGILIQNNFSVLGPTDWIGRAPYSAHGAKSIMLQDHGDDGNPVSFRNIWVRPL</sequence>
<keyword evidence="1" id="KW-0732">Signal</keyword>
<comment type="caution">
    <text evidence="3">The sequence shown here is derived from an EMBL/GenBank/DDBJ whole genome shotgun (WGS) entry which is preliminary data.</text>
</comment>
<dbReference type="Proteomes" id="UP000598971">
    <property type="component" value="Unassembled WGS sequence"/>
</dbReference>
<feature type="signal peptide" evidence="1">
    <location>
        <begin position="1"/>
        <end position="20"/>
    </location>
</feature>
<dbReference type="Pfam" id="PF06439">
    <property type="entry name" value="3keto-disac_hyd"/>
    <property type="match status" value="1"/>
</dbReference>
<proteinExistence type="predicted"/>
<dbReference type="InterPro" id="IPR010496">
    <property type="entry name" value="AL/BT2_dom"/>
</dbReference>
<evidence type="ECO:0000259" key="2">
    <source>
        <dbReference type="Pfam" id="PF06439"/>
    </source>
</evidence>